<evidence type="ECO:0008006" key="3">
    <source>
        <dbReference type="Google" id="ProtNLM"/>
    </source>
</evidence>
<gene>
    <name evidence="1" type="ORF">BG61_33530</name>
</gene>
<evidence type="ECO:0000313" key="1">
    <source>
        <dbReference type="EMBL" id="KDR39358.1"/>
    </source>
</evidence>
<keyword evidence="2" id="KW-1185">Reference proteome</keyword>
<comment type="caution">
    <text evidence="1">The sequence shown here is derived from an EMBL/GenBank/DDBJ whole genome shotgun (WGS) entry which is preliminary data.</text>
</comment>
<name>A0A069PF91_9BURK</name>
<dbReference type="PANTHER" id="PTHR43422:SF3">
    <property type="entry name" value="THIAMINE THIAZOLE SYNTHASE"/>
    <property type="match status" value="1"/>
</dbReference>
<accession>A0A069PF91</accession>
<dbReference type="STRING" id="60547.GCA_000751215_01754"/>
<sequence>MSTWFAGRHAVVIGAGIGGLSAAAALAGHFSKVVVVERDKLPPGAAARPGVPQGKHPHGLLAGGMAALSKLFPGLASSLTQAGALVSDAGADALIEVPGLQPFPRRHLDVHTFLMSRPLIEAVLRNRLAEHENVMLRDSTRVMEIVARPSGDVAGVRVESPEGEQEVLAADLVVDASGRGVPTLDFLKAAGRPVPQESVVGVDLTYGTATYSFPPDATPDFKVALTLAKAPERSRCGFMMMREGGFWYVLFAGRGEDRPPVDEEAFLAFAQGLDTPTIYDTLRKGRRHGEILRFGFQESRWRHFERLESLPAGLLPIGDAICRLNPVYGQGMAVAALEALQLRDLLDAQGSDSGSLATLAPRFLGGAVPLIETAWKMAELADLVYPETRGEKPADFQKTLEMQVVLNRLAIQDADVQKLMVEVRHLLKPATALHDPEIQRKAEALREHAPS</sequence>
<proteinExistence type="predicted"/>
<dbReference type="Gene3D" id="3.50.50.60">
    <property type="entry name" value="FAD/NAD(P)-binding domain"/>
    <property type="match status" value="1"/>
</dbReference>
<dbReference type="RefSeq" id="WP_051672850.1">
    <property type="nucleotide sequence ID" value="NZ_CADFFX010000014.1"/>
</dbReference>
<reference evidence="1 2" key="1">
    <citation type="submission" date="2014-03" db="EMBL/GenBank/DDBJ databases">
        <title>Draft Genome Sequences of Four Burkholderia Strains.</title>
        <authorList>
            <person name="Liu X.Y."/>
            <person name="Li C.X."/>
            <person name="Xu J.H."/>
        </authorList>
    </citation>
    <scope>NUCLEOTIDE SEQUENCE [LARGE SCALE GENOMIC DNA]</scope>
    <source>
        <strain evidence="1 2">DSM 50014</strain>
    </source>
</reference>
<dbReference type="Proteomes" id="UP000027466">
    <property type="component" value="Unassembled WGS sequence"/>
</dbReference>
<dbReference type="SUPFAM" id="SSF51905">
    <property type="entry name" value="FAD/NAD(P)-binding domain"/>
    <property type="match status" value="1"/>
</dbReference>
<dbReference type="PANTHER" id="PTHR43422">
    <property type="entry name" value="THIAMINE THIAZOLE SYNTHASE"/>
    <property type="match status" value="1"/>
</dbReference>
<dbReference type="AlphaFoldDB" id="A0A069PF91"/>
<protein>
    <recommendedName>
        <fullName evidence="3">FAD-binding domain-containing protein</fullName>
    </recommendedName>
</protein>
<dbReference type="InterPro" id="IPR036188">
    <property type="entry name" value="FAD/NAD-bd_sf"/>
</dbReference>
<dbReference type="Pfam" id="PF12831">
    <property type="entry name" value="FAD_oxidored"/>
    <property type="match status" value="1"/>
</dbReference>
<evidence type="ECO:0000313" key="2">
    <source>
        <dbReference type="Proteomes" id="UP000027466"/>
    </source>
</evidence>
<organism evidence="1 2">
    <name type="scientific">Caballeronia glathei</name>
    <dbReference type="NCBI Taxonomy" id="60547"/>
    <lineage>
        <taxon>Bacteria</taxon>
        <taxon>Pseudomonadati</taxon>
        <taxon>Pseudomonadota</taxon>
        <taxon>Betaproteobacteria</taxon>
        <taxon>Burkholderiales</taxon>
        <taxon>Burkholderiaceae</taxon>
        <taxon>Caballeronia</taxon>
    </lineage>
</organism>
<dbReference type="EMBL" id="JFHC01000061">
    <property type="protein sequence ID" value="KDR39358.1"/>
    <property type="molecule type" value="Genomic_DNA"/>
</dbReference>